<dbReference type="OrthoDB" id="5405911at2"/>
<dbReference type="OMA" id="VIITHTE"/>
<dbReference type="Proteomes" id="UP000006461">
    <property type="component" value="Chromosome"/>
</dbReference>
<dbReference type="PROSITE" id="PS51729">
    <property type="entry name" value="GNAT_YJDJ"/>
    <property type="match status" value="1"/>
</dbReference>
<dbReference type="EMBL" id="FO203431">
    <property type="protein sequence ID" value="CCH89997.1"/>
    <property type="molecule type" value="Genomic_DNA"/>
</dbReference>
<keyword evidence="3" id="KW-1185">Reference proteome</keyword>
<accession>I4F2Y4</accession>
<dbReference type="Gene3D" id="3.40.630.30">
    <property type="match status" value="1"/>
</dbReference>
<feature type="domain" description="N-acetyltransferase" evidence="1">
    <location>
        <begin position="6"/>
        <end position="92"/>
    </location>
</feature>
<name>I4F2Y4_MODI5</name>
<dbReference type="eggNOG" id="COG2388">
    <property type="taxonomic scope" value="Bacteria"/>
</dbReference>
<dbReference type="InterPro" id="IPR045057">
    <property type="entry name" value="Gcn5-rel_NAT"/>
</dbReference>
<sequence length="96" mass="10708">MEPTVIDVPEADRYEIRDGDRRLGLAAYQRRGDQVVFTHTEVDSDSEHSGLGGTLVRAALDDVRSKGGTVVPLCPFVRGWIERHPEYKDLVAARES</sequence>
<organism evidence="2 3">
    <name type="scientific">Modestobacter italicus (strain DSM 44449 / CECT 9708 / BC 501)</name>
    <dbReference type="NCBI Taxonomy" id="2732864"/>
    <lineage>
        <taxon>Bacteria</taxon>
        <taxon>Bacillati</taxon>
        <taxon>Actinomycetota</taxon>
        <taxon>Actinomycetes</taxon>
        <taxon>Geodermatophilales</taxon>
        <taxon>Geodermatophilaceae</taxon>
        <taxon>Modestobacter</taxon>
    </lineage>
</organism>
<dbReference type="PANTHER" id="PTHR31435">
    <property type="entry name" value="PROTEIN NATD1"/>
    <property type="match status" value="1"/>
</dbReference>
<dbReference type="InterPro" id="IPR031165">
    <property type="entry name" value="GNAT_YJDJ"/>
</dbReference>
<dbReference type="AlphaFoldDB" id="I4F2Y4"/>
<dbReference type="SUPFAM" id="SSF55729">
    <property type="entry name" value="Acyl-CoA N-acyltransferases (Nat)"/>
    <property type="match status" value="1"/>
</dbReference>
<proteinExistence type="predicted"/>
<dbReference type="InterPro" id="IPR016181">
    <property type="entry name" value="Acyl_CoA_acyltransferase"/>
</dbReference>
<evidence type="ECO:0000259" key="1">
    <source>
        <dbReference type="PROSITE" id="PS51729"/>
    </source>
</evidence>
<reference evidence="2 3" key="1">
    <citation type="journal article" date="2012" name="J. Bacteriol.">
        <title>Genome Sequence of Radiation-Resistant Modestobacter marinus Strain BC501, a Representative Actinobacterium That Thrives on Calcareous Stone Surfaces.</title>
        <authorList>
            <person name="Normand P."/>
            <person name="Gury J."/>
            <person name="Pujic P."/>
            <person name="Chouaia B."/>
            <person name="Crotti E."/>
            <person name="Brusetti L."/>
            <person name="Daffonchio D."/>
            <person name="Vacherie B."/>
            <person name="Barbe V."/>
            <person name="Medigue C."/>
            <person name="Calteau A."/>
            <person name="Ghodhbane-Gtari F."/>
            <person name="Essoussi I."/>
            <person name="Nouioui I."/>
            <person name="Abbassi-Ghozzi I."/>
            <person name="Gtari M."/>
        </authorList>
    </citation>
    <scope>NUCLEOTIDE SEQUENCE [LARGE SCALE GENOMIC DNA]</scope>
    <source>
        <strain evidence="3">BC 501</strain>
    </source>
</reference>
<dbReference type="Pfam" id="PF14542">
    <property type="entry name" value="Acetyltransf_CG"/>
    <property type="match status" value="1"/>
</dbReference>
<evidence type="ECO:0000313" key="2">
    <source>
        <dbReference type="EMBL" id="CCH89997.1"/>
    </source>
</evidence>
<dbReference type="KEGG" id="mmar:MODMU_4614"/>
<dbReference type="STRING" id="477641.MODMU_4614"/>
<gene>
    <name evidence="2" type="ordered locus">MODMU_4614</name>
</gene>
<dbReference type="PATRIC" id="fig|477641.3.peg.4325"/>
<protein>
    <submittedName>
        <fullName evidence="2">Acyl-CoA N-acyltransferases</fullName>
    </submittedName>
</protein>
<evidence type="ECO:0000313" key="3">
    <source>
        <dbReference type="Proteomes" id="UP000006461"/>
    </source>
</evidence>
<dbReference type="HOGENOM" id="CLU_132888_0_0_11"/>
<dbReference type="PANTHER" id="PTHR31435:SF10">
    <property type="entry name" value="BSR4717 PROTEIN"/>
    <property type="match status" value="1"/>
</dbReference>